<dbReference type="SUPFAM" id="SSF109854">
    <property type="entry name" value="DinB/YfiT-like putative metalloenzymes"/>
    <property type="match status" value="1"/>
</dbReference>
<dbReference type="Proteomes" id="UP000806528">
    <property type="component" value="Unassembled WGS sequence"/>
</dbReference>
<gene>
    <name evidence="1" type="ORF">IDM40_19060</name>
</gene>
<dbReference type="Pfam" id="PF04978">
    <property type="entry name" value="MST"/>
    <property type="match status" value="1"/>
</dbReference>
<comment type="caution">
    <text evidence="1">The sequence shown here is derived from an EMBL/GenBank/DDBJ whole genome shotgun (WGS) entry which is preliminary data.</text>
</comment>
<accession>A0ABR9PAA9</accession>
<dbReference type="InterPro" id="IPR007061">
    <property type="entry name" value="MST-like"/>
</dbReference>
<dbReference type="InterPro" id="IPR034660">
    <property type="entry name" value="DinB/YfiT-like"/>
</dbReference>
<reference evidence="1 2" key="1">
    <citation type="submission" date="2020-09" db="EMBL/GenBank/DDBJ databases">
        <title>Diversity and distribution of actinomycetes associated with coral in the coast of Hainan.</title>
        <authorList>
            <person name="Li F."/>
        </authorList>
    </citation>
    <scope>NUCLEOTIDE SEQUENCE [LARGE SCALE GENOMIC DNA]</scope>
    <source>
        <strain evidence="1 2">HNM0947</strain>
    </source>
</reference>
<dbReference type="EMBL" id="JADBGI010000017">
    <property type="protein sequence ID" value="MBE3000780.1"/>
    <property type="molecule type" value="Genomic_DNA"/>
</dbReference>
<evidence type="ECO:0000313" key="1">
    <source>
        <dbReference type="EMBL" id="MBE3000780.1"/>
    </source>
</evidence>
<organism evidence="1 2">
    <name type="scientific">Nocardiopsis coralli</name>
    <dbReference type="NCBI Taxonomy" id="2772213"/>
    <lineage>
        <taxon>Bacteria</taxon>
        <taxon>Bacillati</taxon>
        <taxon>Actinomycetota</taxon>
        <taxon>Actinomycetes</taxon>
        <taxon>Streptosporangiales</taxon>
        <taxon>Nocardiopsidaceae</taxon>
        <taxon>Nocardiopsis</taxon>
    </lineage>
</organism>
<protein>
    <submittedName>
        <fullName evidence="1">DinB family protein</fullName>
    </submittedName>
</protein>
<name>A0ABR9PAA9_9ACTN</name>
<dbReference type="RefSeq" id="WP_193123381.1">
    <property type="nucleotide sequence ID" value="NZ_JADBGI010000017.1"/>
</dbReference>
<sequence length="181" mass="20381">MSETTTSTTSTLDAEREAALEVLAEQRGFLLHTLKGLNEEQATTPTTVSELTLAGLVKHVTSVEREWMEFIENGEDLDVDVESPEFAKQMEEHARTFRLVDDETLESVLADYDRAASETEEYVRSLPDLERSHQLAPAPWLEGEVFWSARKVLLHLVRETAQHCGHADIIREALDGQKTMG</sequence>
<proteinExistence type="predicted"/>
<evidence type="ECO:0000313" key="2">
    <source>
        <dbReference type="Proteomes" id="UP000806528"/>
    </source>
</evidence>
<keyword evidence="2" id="KW-1185">Reference proteome</keyword>
<dbReference type="Gene3D" id="1.20.120.450">
    <property type="entry name" value="dinb family like domain"/>
    <property type="match status" value="1"/>
</dbReference>